<sequence>MTFRSSLALWIYCDCLLRGTARQLDKLHSIQQLCILVHAVITRLIVDLSVSCSCSWALHAISIKTQFGTVIECIPRRRERQSSVTSRILKPCQCEPLHLSTGCESLTFPSRRPFKGRMSMSSERAGSVSSSVELR</sequence>
<dbReference type="EMBL" id="ML119716">
    <property type="protein sequence ID" value="RPA78100.1"/>
    <property type="molecule type" value="Genomic_DNA"/>
</dbReference>
<keyword evidence="2" id="KW-1185">Reference proteome</keyword>
<dbReference type="AlphaFoldDB" id="A0A3N4I1W7"/>
<protein>
    <submittedName>
        <fullName evidence="1">Uncharacterized protein</fullName>
    </submittedName>
</protein>
<evidence type="ECO:0000313" key="1">
    <source>
        <dbReference type="EMBL" id="RPA78100.1"/>
    </source>
</evidence>
<reference evidence="1 2" key="1">
    <citation type="journal article" date="2018" name="Nat. Ecol. Evol.">
        <title>Pezizomycetes genomes reveal the molecular basis of ectomycorrhizal truffle lifestyle.</title>
        <authorList>
            <person name="Murat C."/>
            <person name="Payen T."/>
            <person name="Noel B."/>
            <person name="Kuo A."/>
            <person name="Morin E."/>
            <person name="Chen J."/>
            <person name="Kohler A."/>
            <person name="Krizsan K."/>
            <person name="Balestrini R."/>
            <person name="Da Silva C."/>
            <person name="Montanini B."/>
            <person name="Hainaut M."/>
            <person name="Levati E."/>
            <person name="Barry K.W."/>
            <person name="Belfiori B."/>
            <person name="Cichocki N."/>
            <person name="Clum A."/>
            <person name="Dockter R.B."/>
            <person name="Fauchery L."/>
            <person name="Guy J."/>
            <person name="Iotti M."/>
            <person name="Le Tacon F."/>
            <person name="Lindquist E.A."/>
            <person name="Lipzen A."/>
            <person name="Malagnac F."/>
            <person name="Mello A."/>
            <person name="Molinier V."/>
            <person name="Miyauchi S."/>
            <person name="Poulain J."/>
            <person name="Riccioni C."/>
            <person name="Rubini A."/>
            <person name="Sitrit Y."/>
            <person name="Splivallo R."/>
            <person name="Traeger S."/>
            <person name="Wang M."/>
            <person name="Zifcakova L."/>
            <person name="Wipf D."/>
            <person name="Zambonelli A."/>
            <person name="Paolocci F."/>
            <person name="Nowrousian M."/>
            <person name="Ottonello S."/>
            <person name="Baldrian P."/>
            <person name="Spatafora J.W."/>
            <person name="Henrissat B."/>
            <person name="Nagy L.G."/>
            <person name="Aury J.M."/>
            <person name="Wincker P."/>
            <person name="Grigoriev I.V."/>
            <person name="Bonfante P."/>
            <person name="Martin F.M."/>
        </authorList>
    </citation>
    <scope>NUCLEOTIDE SEQUENCE [LARGE SCALE GENOMIC DNA]</scope>
    <source>
        <strain evidence="1 2">RN42</strain>
    </source>
</reference>
<evidence type="ECO:0000313" key="2">
    <source>
        <dbReference type="Proteomes" id="UP000275078"/>
    </source>
</evidence>
<name>A0A3N4I1W7_ASCIM</name>
<proteinExistence type="predicted"/>
<dbReference type="Proteomes" id="UP000275078">
    <property type="component" value="Unassembled WGS sequence"/>
</dbReference>
<organism evidence="1 2">
    <name type="scientific">Ascobolus immersus RN42</name>
    <dbReference type="NCBI Taxonomy" id="1160509"/>
    <lineage>
        <taxon>Eukaryota</taxon>
        <taxon>Fungi</taxon>
        <taxon>Dikarya</taxon>
        <taxon>Ascomycota</taxon>
        <taxon>Pezizomycotina</taxon>
        <taxon>Pezizomycetes</taxon>
        <taxon>Pezizales</taxon>
        <taxon>Ascobolaceae</taxon>
        <taxon>Ascobolus</taxon>
    </lineage>
</organism>
<gene>
    <name evidence="1" type="ORF">BJ508DRAFT_161150</name>
</gene>
<accession>A0A3N4I1W7</accession>